<dbReference type="PANTHER" id="PTHR16026">
    <property type="entry name" value="CARTILAGE ACIDIC PROTEIN 1"/>
    <property type="match status" value="1"/>
</dbReference>
<dbReference type="InterPro" id="IPR027039">
    <property type="entry name" value="Crtac1"/>
</dbReference>
<dbReference type="SUPFAM" id="SSF69318">
    <property type="entry name" value="Integrin alpha N-terminal domain"/>
    <property type="match status" value="3"/>
</dbReference>
<dbReference type="InterPro" id="IPR013519">
    <property type="entry name" value="Int_alpha_beta-p"/>
</dbReference>
<dbReference type="PANTHER" id="PTHR16026:SF0">
    <property type="entry name" value="CARTILAGE ACIDIC PROTEIN 1"/>
    <property type="match status" value="1"/>
</dbReference>
<dbReference type="OrthoDB" id="600363at2"/>
<evidence type="ECO:0000256" key="3">
    <source>
        <dbReference type="ARBA" id="ARBA00023180"/>
    </source>
</evidence>
<evidence type="ECO:0000256" key="2">
    <source>
        <dbReference type="ARBA" id="ARBA00022737"/>
    </source>
</evidence>
<dbReference type="InterPro" id="IPR013517">
    <property type="entry name" value="FG-GAP"/>
</dbReference>
<keyword evidence="3" id="KW-0325">Glycoprotein</keyword>
<dbReference type="SMART" id="SM00191">
    <property type="entry name" value="Int_alpha"/>
    <property type="match status" value="5"/>
</dbReference>
<proteinExistence type="predicted"/>
<gene>
    <name evidence="5" type="ORF">FC093_05475</name>
</gene>
<dbReference type="InterPro" id="IPR011519">
    <property type="entry name" value="UnbV_ASPIC"/>
</dbReference>
<dbReference type="EMBL" id="SZQL01000003">
    <property type="protein sequence ID" value="TKK70392.1"/>
    <property type="molecule type" value="Genomic_DNA"/>
</dbReference>
<evidence type="ECO:0000256" key="1">
    <source>
        <dbReference type="ARBA" id="ARBA00022729"/>
    </source>
</evidence>
<evidence type="ECO:0000259" key="4">
    <source>
        <dbReference type="Pfam" id="PF07593"/>
    </source>
</evidence>
<evidence type="ECO:0000313" key="6">
    <source>
        <dbReference type="Proteomes" id="UP000305848"/>
    </source>
</evidence>
<dbReference type="InterPro" id="IPR028994">
    <property type="entry name" value="Integrin_alpha_N"/>
</dbReference>
<name>A0A4U3L611_9BACT</name>
<comment type="caution">
    <text evidence="5">The sequence shown here is derived from an EMBL/GenBank/DDBJ whole genome shotgun (WGS) entry which is preliminary data.</text>
</comment>
<feature type="domain" description="ASPIC/UnbV" evidence="4">
    <location>
        <begin position="498"/>
        <end position="562"/>
    </location>
</feature>
<evidence type="ECO:0000313" key="5">
    <source>
        <dbReference type="EMBL" id="TKK70392.1"/>
    </source>
</evidence>
<dbReference type="Gene3D" id="2.130.10.130">
    <property type="entry name" value="Integrin alpha, N-terminal"/>
    <property type="match status" value="3"/>
</dbReference>
<dbReference type="Pfam" id="PF07593">
    <property type="entry name" value="UnbV_ASPIC"/>
    <property type="match status" value="1"/>
</dbReference>
<protein>
    <submittedName>
        <fullName evidence="5">CRTAC1 family protein</fullName>
    </submittedName>
</protein>
<accession>A0A4U3L611</accession>
<dbReference type="AlphaFoldDB" id="A0A4U3L611"/>
<dbReference type="Proteomes" id="UP000305848">
    <property type="component" value="Unassembled WGS sequence"/>
</dbReference>
<keyword evidence="2" id="KW-0677">Repeat</keyword>
<keyword evidence="1" id="KW-0732">Signal</keyword>
<reference evidence="5 6" key="1">
    <citation type="submission" date="2019-05" db="EMBL/GenBank/DDBJ databases">
        <title>Panacibacter sp. strain 17mud1-8 Genome sequencing and assembly.</title>
        <authorList>
            <person name="Chhetri G."/>
        </authorList>
    </citation>
    <scope>NUCLEOTIDE SEQUENCE [LARGE SCALE GENOMIC DNA]</scope>
    <source>
        <strain evidence="5 6">17mud1-8</strain>
    </source>
</reference>
<organism evidence="5 6">
    <name type="scientific">Ilyomonas limi</name>
    <dbReference type="NCBI Taxonomy" id="2575867"/>
    <lineage>
        <taxon>Bacteria</taxon>
        <taxon>Pseudomonadati</taxon>
        <taxon>Bacteroidota</taxon>
        <taxon>Chitinophagia</taxon>
        <taxon>Chitinophagales</taxon>
        <taxon>Chitinophagaceae</taxon>
        <taxon>Ilyomonas</taxon>
    </lineage>
</organism>
<dbReference type="Pfam" id="PF01839">
    <property type="entry name" value="FG-GAP"/>
    <property type="match status" value="1"/>
</dbReference>
<dbReference type="Pfam" id="PF13517">
    <property type="entry name" value="FG-GAP_3"/>
    <property type="match status" value="5"/>
</dbReference>
<keyword evidence="6" id="KW-1185">Reference proteome</keyword>
<sequence>MDKTGIDFYNKVEDGKTENTFLFRNFYNGGGVAIGDINNDGKPDVFFTSNMGDNKLYVNKGNWQFEDITLKAGFKQDSMWSTGVVMADINGDGWLDIYVCNSGHMSDGNRRNKLYINNHNLTFTEEAAKYGLNISAYTTQVSFFDYDLDGDLDCFMINNSPININKLGYANDRDLPEQQWKVGDFLKGGGDHLYQNNAGRFTEVTRQAGIHGSLISFGLGVSVTDINHDGYPDVYVSNDSYERDYLYINQKNGTFRDEFEQCMEHTSFSSMGADVADINNDGYLDIFTTDMLPESDYRIKTTGAFDNYDVYNIKLKQGFYHQFMKNCLQLNNQNGKFCEIANYSGVSATDWSWGALFFDADNDGYNDIYVCNGVNRDLTNLDFMDFFANDVNQKMVLTGKKESVDNILKEIPRTPLANKAYRNKGNLQFEDAGEQWGFTQGSWSNGAAYGDLDGDGDLDLVVSNENGPAFIYKNNSREQNDNNYISIALKGDSLNTFAVGSTLKIYAGNEVITREVVPSRGFQSSVDYRQVIGVGKHNTIDSMVVIWPNHYYDVYLHPQLNKLHQLTKSTSSKPYNFLHKNNNAVYFDSIHTAFDKHTEDDYVDFYYERNVPEMLSREGPKAAAGDVNGDGLEDVYIGGALNQGGQLYLQTGDGQFIKKDEPVFKQFLDFEDEAVLFFDADKDGDLDLFVGPGGNNTMPNSRQSQLRLYKNDGKGNFAIDASAFPNNAHNIGVAVANDFDSDGDLDLFVGGRNVPRDYGITPQSFIFINDGSGHFTDIAKSSNVSISNAGMITGAVWADVTGDTHKELIVTGEWMAPHIFTYNNKTFTEVKSNLNNMYGLWQTVATADVNGDGRQDLILGNIGENFYLHPDAEKPVKLFINDFNQNGNRDKILTYTVDGKDMPVFMKRELQDQIPAIKKQNLRHEDYAKKSIQELFPEELVSKSVVKQFNYCSSIIAVNKGNGQFEIQKLPPMTQLSSVNAIHCMDVNSDGFTDLVLGGNLYALLPQFERLDASYGDVLINNGKGAFSFTPQQQTGLQVQGEVRDIVRIETQKGKQLLFLRNNDYPVMYRLHSIASNSLADK</sequence>